<proteinExistence type="predicted"/>
<feature type="compositionally biased region" description="Low complexity" evidence="1">
    <location>
        <begin position="179"/>
        <end position="193"/>
    </location>
</feature>
<feature type="region of interest" description="Disordered" evidence="1">
    <location>
        <begin position="94"/>
        <end position="202"/>
    </location>
</feature>
<feature type="compositionally biased region" description="Low complexity" evidence="1">
    <location>
        <begin position="144"/>
        <end position="156"/>
    </location>
</feature>
<accession>A0AAV9TR89</accession>
<dbReference type="Proteomes" id="UP001327957">
    <property type="component" value="Unassembled WGS sequence"/>
</dbReference>
<keyword evidence="3" id="KW-1185">Reference proteome</keyword>
<evidence type="ECO:0000313" key="2">
    <source>
        <dbReference type="EMBL" id="KAK6225898.1"/>
    </source>
</evidence>
<dbReference type="EMBL" id="JASAOK010000002">
    <property type="protein sequence ID" value="KAK6225898.1"/>
    <property type="molecule type" value="Genomic_DNA"/>
</dbReference>
<name>A0AAV9TR89_9PEZI</name>
<reference evidence="2 3" key="1">
    <citation type="submission" date="2023-04" db="EMBL/GenBank/DDBJ databases">
        <title>Colletotrichum tabacum stain YC1 causing leaf anthracnose on Nicotiana tabacum(L.) cv.</title>
        <authorList>
            <person name="Ji Z."/>
            <person name="Wang M."/>
            <person name="Zhang J."/>
            <person name="Wang N."/>
            <person name="Zhou Z."/>
        </authorList>
    </citation>
    <scope>NUCLEOTIDE SEQUENCE [LARGE SCALE GENOMIC DNA]</scope>
    <source>
        <strain evidence="2 3">YC1</strain>
    </source>
</reference>
<feature type="region of interest" description="Disordered" evidence="1">
    <location>
        <begin position="273"/>
        <end position="293"/>
    </location>
</feature>
<evidence type="ECO:0000256" key="1">
    <source>
        <dbReference type="SAM" id="MobiDB-lite"/>
    </source>
</evidence>
<sequence length="293" mass="31831">MLLAVGTLTTEQHAQLIGELSLDPDQETTPPQPLPLLPQSWVDYTLARVNQPWLLRHYPAPQEPALGGRSPLAALSGGNIVASEPNCFIQRLRKQATPAPPASSIAQKPADWVPPHLRQAPPAMPASSTQAKPADWVPPHLRQAPAAPAASSVAESKPVDSLPPPLRQVAKSTSSPLVSNAAPRGGGPSSSAGECFSSPKSGVANAGDIVTWRLPPSRPEKVEWVPPQWRTEDWSETGGWWIRTHRDQLNEAMVHDHRLRSYWVAWSYEVEREQKSDVSDDSDDDDFGGGVHI</sequence>
<gene>
    <name evidence="2" type="ORF">QIS74_01945</name>
</gene>
<evidence type="ECO:0000313" key="3">
    <source>
        <dbReference type="Proteomes" id="UP001327957"/>
    </source>
</evidence>
<protein>
    <submittedName>
        <fullName evidence="2">Uncharacterized protein</fullName>
    </submittedName>
</protein>
<comment type="caution">
    <text evidence="2">The sequence shown here is derived from an EMBL/GenBank/DDBJ whole genome shotgun (WGS) entry which is preliminary data.</text>
</comment>
<dbReference type="AlphaFoldDB" id="A0AAV9TR89"/>
<organism evidence="2 3">
    <name type="scientific">Colletotrichum tabaci</name>
    <dbReference type="NCBI Taxonomy" id="1209068"/>
    <lineage>
        <taxon>Eukaryota</taxon>
        <taxon>Fungi</taxon>
        <taxon>Dikarya</taxon>
        <taxon>Ascomycota</taxon>
        <taxon>Pezizomycotina</taxon>
        <taxon>Sordariomycetes</taxon>
        <taxon>Hypocreomycetidae</taxon>
        <taxon>Glomerellales</taxon>
        <taxon>Glomerellaceae</taxon>
        <taxon>Colletotrichum</taxon>
        <taxon>Colletotrichum destructivum species complex</taxon>
    </lineage>
</organism>